<keyword evidence="7" id="KW-1185">Reference proteome</keyword>
<evidence type="ECO:0000259" key="4">
    <source>
        <dbReference type="Pfam" id="PF00561"/>
    </source>
</evidence>
<dbReference type="Proteomes" id="UP000815677">
    <property type="component" value="Unassembled WGS sequence"/>
</dbReference>
<evidence type="ECO:0000313" key="6">
    <source>
        <dbReference type="EMBL" id="GAT49921.1"/>
    </source>
</evidence>
<feature type="chain" id="PRO_5046027887" description="AB hydrolase-1 domain-containing protein" evidence="3">
    <location>
        <begin position="23"/>
        <end position="602"/>
    </location>
</feature>
<evidence type="ECO:0000256" key="1">
    <source>
        <dbReference type="ARBA" id="ARBA00010088"/>
    </source>
</evidence>
<evidence type="ECO:0000256" key="2">
    <source>
        <dbReference type="ARBA" id="ARBA00022801"/>
    </source>
</evidence>
<evidence type="ECO:0000313" key="7">
    <source>
        <dbReference type="Proteomes" id="UP000815677"/>
    </source>
</evidence>
<evidence type="ECO:0000256" key="3">
    <source>
        <dbReference type="SAM" id="SignalP"/>
    </source>
</evidence>
<feature type="domain" description="AB hydrolase-1" evidence="4">
    <location>
        <begin position="113"/>
        <end position="278"/>
    </location>
</feature>
<dbReference type="Pfam" id="PF08386">
    <property type="entry name" value="Abhydrolase_4"/>
    <property type="match status" value="1"/>
</dbReference>
<feature type="domain" description="Peptidase S33 tripeptidyl aminopeptidase-like C-terminal" evidence="5">
    <location>
        <begin position="446"/>
        <end position="539"/>
    </location>
</feature>
<name>A0ABQ0LFU3_MYCCL</name>
<sequence>MARMDALSFIIVFLGLTAAVRAHNAAHFASRSSDGFAWSEARPLPTDNIRTAVNLAQISPSEALVWTRCYEDRECARLKVPLDYTNLQDASASIALIRIRAKVSHDSPRYRGPVLVNPGGPGESGVDFVRSVYGDLISVILGPEFDIVGFDPRGIARSTPAVSFFRSRAERALWFPGFTGQSLNASTDSRARTWAQGTLLGQLAGERDFDGSLKFINTENTARDILRIVEAYGRQKLMYWGFSYGTVLGATFAAMFPDKVERLVIDGVVDSEDWHAADWTHVFVDANRAWQSFADGCVAVGPSRCPFYASTTEELFSSVDAIQARLRKRPIPVHSTTEYGLVDFSLLRATIFQSLYSPYVMFPQLAHALAGMTEGDGTALFELHAKYGRKPFECACGEDEQDYSNIEAVWAVFCNDATRIPSDYDAFVKDYQSILAVSPFGDLATLKAGCLAWPDYPKASFRGPFTANTSFPLLIIGNTADPVTPLSGARNMSKGFMDSVLLTQDSAGHCSVSAPSLCTQKHVRAYFQEGELPPPGTVCDIDVEMFPSHTDDANLRVPSQQKVFHVPNRRSRTAQLSAEDIQLLDALRELATRVPRQQMFTF</sequence>
<organism evidence="6 7">
    <name type="scientific">Mycena chlorophos</name>
    <name type="common">Agaric fungus</name>
    <name type="synonym">Agaricus chlorophos</name>
    <dbReference type="NCBI Taxonomy" id="658473"/>
    <lineage>
        <taxon>Eukaryota</taxon>
        <taxon>Fungi</taxon>
        <taxon>Dikarya</taxon>
        <taxon>Basidiomycota</taxon>
        <taxon>Agaricomycotina</taxon>
        <taxon>Agaricomycetes</taxon>
        <taxon>Agaricomycetidae</taxon>
        <taxon>Agaricales</taxon>
        <taxon>Marasmiineae</taxon>
        <taxon>Mycenaceae</taxon>
        <taxon>Mycena</taxon>
    </lineage>
</organism>
<dbReference type="Gene3D" id="3.40.50.1820">
    <property type="entry name" value="alpha/beta hydrolase"/>
    <property type="match status" value="1"/>
</dbReference>
<feature type="signal peptide" evidence="3">
    <location>
        <begin position="1"/>
        <end position="22"/>
    </location>
</feature>
<dbReference type="PANTHER" id="PTHR43248:SF25">
    <property type="entry name" value="AB HYDROLASE-1 DOMAIN-CONTAINING PROTEIN-RELATED"/>
    <property type="match status" value="1"/>
</dbReference>
<dbReference type="PANTHER" id="PTHR43248">
    <property type="entry name" value="2-SUCCINYL-6-HYDROXY-2,4-CYCLOHEXADIENE-1-CARBOXYLATE SYNTHASE"/>
    <property type="match status" value="1"/>
</dbReference>
<keyword evidence="2" id="KW-0378">Hydrolase</keyword>
<dbReference type="SUPFAM" id="SSF53474">
    <property type="entry name" value="alpha/beta-Hydrolases"/>
    <property type="match status" value="1"/>
</dbReference>
<dbReference type="EMBL" id="DF846039">
    <property type="protein sequence ID" value="GAT49921.1"/>
    <property type="molecule type" value="Genomic_DNA"/>
</dbReference>
<accession>A0ABQ0LFU3</accession>
<proteinExistence type="inferred from homology"/>
<comment type="similarity">
    <text evidence="1">Belongs to the peptidase S33 family.</text>
</comment>
<dbReference type="Pfam" id="PF00561">
    <property type="entry name" value="Abhydrolase_1"/>
    <property type="match status" value="1"/>
</dbReference>
<dbReference type="InterPro" id="IPR029058">
    <property type="entry name" value="AB_hydrolase_fold"/>
</dbReference>
<evidence type="ECO:0008006" key="8">
    <source>
        <dbReference type="Google" id="ProtNLM"/>
    </source>
</evidence>
<dbReference type="InterPro" id="IPR051601">
    <property type="entry name" value="Serine_prot/Carboxylest_S33"/>
</dbReference>
<dbReference type="InterPro" id="IPR000073">
    <property type="entry name" value="AB_hydrolase_1"/>
</dbReference>
<gene>
    <name evidence="6" type="ORF">MCHLO_07205</name>
</gene>
<dbReference type="InterPro" id="IPR013595">
    <property type="entry name" value="Pept_S33_TAP-like_C"/>
</dbReference>
<reference evidence="6" key="1">
    <citation type="submission" date="2014-09" db="EMBL/GenBank/DDBJ databases">
        <title>Genome sequence of the luminous mushroom Mycena chlorophos for searching fungal bioluminescence genes.</title>
        <authorList>
            <person name="Tanaka Y."/>
            <person name="Kasuga D."/>
            <person name="Oba Y."/>
            <person name="Hase S."/>
            <person name="Sato K."/>
            <person name="Oba Y."/>
            <person name="Sakakibara Y."/>
        </authorList>
    </citation>
    <scope>NUCLEOTIDE SEQUENCE</scope>
</reference>
<evidence type="ECO:0000259" key="5">
    <source>
        <dbReference type="Pfam" id="PF08386"/>
    </source>
</evidence>
<keyword evidence="3" id="KW-0732">Signal</keyword>
<protein>
    <recommendedName>
        <fullName evidence="8">AB hydrolase-1 domain-containing protein</fullName>
    </recommendedName>
</protein>